<dbReference type="InterPro" id="IPR010499">
    <property type="entry name" value="AraC_E-bd"/>
</dbReference>
<dbReference type="SUPFAM" id="SSF55136">
    <property type="entry name" value="Probable bacterial effector-binding domain"/>
    <property type="match status" value="1"/>
</dbReference>
<accession>A0A4U0ELQ8</accession>
<dbReference type="Proteomes" id="UP000307657">
    <property type="component" value="Unassembled WGS sequence"/>
</dbReference>
<organism evidence="2 3">
    <name type="scientific">Pontimicrobium aquaticum</name>
    <dbReference type="NCBI Taxonomy" id="2565367"/>
    <lineage>
        <taxon>Bacteria</taxon>
        <taxon>Pseudomonadati</taxon>
        <taxon>Bacteroidota</taxon>
        <taxon>Flavobacteriia</taxon>
        <taxon>Flavobacteriales</taxon>
        <taxon>Flavobacteriaceae</taxon>
        <taxon>Pontimicrobium</taxon>
    </lineage>
</organism>
<dbReference type="PANTHER" id="PTHR36444">
    <property type="entry name" value="TRANSCRIPTIONAL REGULATOR PROTEIN YOBU-RELATED"/>
    <property type="match status" value="1"/>
</dbReference>
<name>A0A4U0ELQ8_9FLAO</name>
<evidence type="ECO:0000313" key="2">
    <source>
        <dbReference type="EMBL" id="TJY32486.1"/>
    </source>
</evidence>
<dbReference type="Pfam" id="PF14526">
    <property type="entry name" value="Cass2"/>
    <property type="match status" value="1"/>
</dbReference>
<dbReference type="EMBL" id="SUPL01000009">
    <property type="protein sequence ID" value="TJY32486.1"/>
    <property type="molecule type" value="Genomic_DNA"/>
</dbReference>
<dbReference type="SMART" id="SM00871">
    <property type="entry name" value="AraC_E_bind"/>
    <property type="match status" value="1"/>
</dbReference>
<sequence>MMTHRIIQSPEILIIGMKANVSFNTISEDTGKLARQFMPRLKAIKNRVYNNTLSLQNYNDFDYRKVAPTMTFEKWIGVEVDDFDEVPEGMETLTINSGNYIVIDFKGSMQAFVKQWNYLHAEWLPNSEYKLDNRPHFEKLNLSYSPLNAINEEEIWIPIK</sequence>
<evidence type="ECO:0000259" key="1">
    <source>
        <dbReference type="SMART" id="SM00871"/>
    </source>
</evidence>
<dbReference type="InterPro" id="IPR011256">
    <property type="entry name" value="Reg_factor_effector_dom_sf"/>
</dbReference>
<dbReference type="PANTHER" id="PTHR36444:SF2">
    <property type="entry name" value="TRANSCRIPTIONAL REGULATOR PROTEIN YOBU-RELATED"/>
    <property type="match status" value="1"/>
</dbReference>
<dbReference type="AlphaFoldDB" id="A0A4U0ELQ8"/>
<feature type="domain" description="AraC effector-binding" evidence="1">
    <location>
        <begin position="2"/>
        <end position="160"/>
    </location>
</feature>
<reference evidence="2 3" key="1">
    <citation type="submission" date="2019-04" db="EMBL/GenBank/DDBJ databases">
        <title>Lacinutrix sp. nov., isolated from marine water.</title>
        <authorList>
            <person name="Kim W."/>
        </authorList>
    </citation>
    <scope>NUCLEOTIDE SEQUENCE [LARGE SCALE GENOMIC DNA]</scope>
    <source>
        <strain evidence="2 3">CAU 1491</strain>
    </source>
</reference>
<dbReference type="Gene3D" id="3.20.80.10">
    <property type="entry name" value="Regulatory factor, effector binding domain"/>
    <property type="match status" value="1"/>
</dbReference>
<protein>
    <submittedName>
        <fullName evidence="2">GyrI-like domain-containing protein</fullName>
    </submittedName>
</protein>
<keyword evidence="3" id="KW-1185">Reference proteome</keyword>
<proteinExistence type="predicted"/>
<comment type="caution">
    <text evidence="2">The sequence shown here is derived from an EMBL/GenBank/DDBJ whole genome shotgun (WGS) entry which is preliminary data.</text>
</comment>
<dbReference type="RefSeq" id="WP_136844803.1">
    <property type="nucleotide sequence ID" value="NZ_SUPL01000009.1"/>
</dbReference>
<gene>
    <name evidence="2" type="ORF">E5167_14070</name>
</gene>
<dbReference type="OrthoDB" id="8560232at2"/>
<evidence type="ECO:0000313" key="3">
    <source>
        <dbReference type="Proteomes" id="UP000307657"/>
    </source>
</evidence>
<dbReference type="InterPro" id="IPR029441">
    <property type="entry name" value="Cass2"/>
</dbReference>
<dbReference type="InterPro" id="IPR053182">
    <property type="entry name" value="YobU-like_regulator"/>
</dbReference>